<evidence type="ECO:0000256" key="1">
    <source>
        <dbReference type="SAM" id="MobiDB-lite"/>
    </source>
</evidence>
<protein>
    <submittedName>
        <fullName evidence="3">Uncharacterized protein</fullName>
    </submittedName>
</protein>
<dbReference type="AlphaFoldDB" id="A0A5D0NAM7"/>
<evidence type="ECO:0000256" key="2">
    <source>
        <dbReference type="SAM" id="SignalP"/>
    </source>
</evidence>
<keyword evidence="2" id="KW-0732">Signal</keyword>
<feature type="compositionally biased region" description="Low complexity" evidence="1">
    <location>
        <begin position="37"/>
        <end position="58"/>
    </location>
</feature>
<proteinExistence type="predicted"/>
<feature type="signal peptide" evidence="2">
    <location>
        <begin position="1"/>
        <end position="30"/>
    </location>
</feature>
<feature type="compositionally biased region" description="Basic and acidic residues" evidence="1">
    <location>
        <begin position="93"/>
        <end position="105"/>
    </location>
</feature>
<name>A0A5D0NAM7_9ACTN</name>
<dbReference type="RefSeq" id="WP_067905552.1">
    <property type="nucleotide sequence ID" value="NZ_VSFG01000011.1"/>
</dbReference>
<accession>A0A5D0NAM7</accession>
<sequence length="156" mass="15811">MRSRITGRTLLPVLAAAAVAVPAVPAAALAAPPPAPDAAAPSAAGPSAAGPSAGSAGPQTQSTSDCAKALQALTSLKLLPERPDLGRVICTSRAEKDAPPARDDAAGQVTSEHPAANGRTVREDTILGVPVEWPRSVTVHVPTVNDHWYTYTAKKG</sequence>
<gene>
    <name evidence="3" type="ORF">FXF69_37770</name>
</gene>
<feature type="chain" id="PRO_5022774027" evidence="2">
    <location>
        <begin position="31"/>
        <end position="156"/>
    </location>
</feature>
<reference evidence="3 4" key="1">
    <citation type="submission" date="2019-08" db="EMBL/GenBank/DDBJ databases">
        <title>Actinomadura sp. nov. CYP1-5 isolated from mountain soil.</title>
        <authorList>
            <person name="Songsumanus A."/>
            <person name="Kuncharoen N."/>
            <person name="Kudo T."/>
            <person name="Yuki M."/>
            <person name="Igarashi Y."/>
            <person name="Tanasupawat S."/>
        </authorList>
    </citation>
    <scope>NUCLEOTIDE SEQUENCE [LARGE SCALE GENOMIC DNA]</scope>
    <source>
        <strain evidence="3 4">JCM 14158</strain>
    </source>
</reference>
<comment type="caution">
    <text evidence="3">The sequence shown here is derived from an EMBL/GenBank/DDBJ whole genome shotgun (WGS) entry which is preliminary data.</text>
</comment>
<organism evidence="3 4">
    <name type="scientific">Actinomadura chibensis</name>
    <dbReference type="NCBI Taxonomy" id="392828"/>
    <lineage>
        <taxon>Bacteria</taxon>
        <taxon>Bacillati</taxon>
        <taxon>Actinomycetota</taxon>
        <taxon>Actinomycetes</taxon>
        <taxon>Streptosporangiales</taxon>
        <taxon>Thermomonosporaceae</taxon>
        <taxon>Actinomadura</taxon>
    </lineage>
</organism>
<evidence type="ECO:0000313" key="3">
    <source>
        <dbReference type="EMBL" id="TYB41245.1"/>
    </source>
</evidence>
<feature type="region of interest" description="Disordered" evidence="1">
    <location>
        <begin position="90"/>
        <end position="123"/>
    </location>
</feature>
<feature type="region of interest" description="Disordered" evidence="1">
    <location>
        <begin position="29"/>
        <end position="65"/>
    </location>
</feature>
<evidence type="ECO:0000313" key="4">
    <source>
        <dbReference type="Proteomes" id="UP000323380"/>
    </source>
</evidence>
<dbReference type="EMBL" id="VSFG01000011">
    <property type="protein sequence ID" value="TYB41245.1"/>
    <property type="molecule type" value="Genomic_DNA"/>
</dbReference>
<dbReference type="Proteomes" id="UP000323380">
    <property type="component" value="Unassembled WGS sequence"/>
</dbReference>
<keyword evidence="4" id="KW-1185">Reference proteome</keyword>